<keyword evidence="2" id="KW-0624">Polysaccharide degradation</keyword>
<feature type="compositionally biased region" description="Acidic residues" evidence="3">
    <location>
        <begin position="393"/>
        <end position="406"/>
    </location>
</feature>
<keyword evidence="6" id="KW-1185">Reference proteome</keyword>
<proteinExistence type="predicted"/>
<dbReference type="InterPro" id="IPR036116">
    <property type="entry name" value="FN3_sf"/>
</dbReference>
<dbReference type="AlphaFoldDB" id="A0A516GES4"/>
<dbReference type="GO" id="GO:0000272">
    <property type="term" value="P:polysaccharide catabolic process"/>
    <property type="evidence" value="ECO:0007669"/>
    <property type="project" value="UniProtKB-KW"/>
</dbReference>
<dbReference type="SMART" id="SM00060">
    <property type="entry name" value="FN3"/>
    <property type="match status" value="1"/>
</dbReference>
<feature type="compositionally biased region" description="Low complexity" evidence="3">
    <location>
        <begin position="421"/>
        <end position="437"/>
    </location>
</feature>
<dbReference type="CDD" id="cd00063">
    <property type="entry name" value="FN3"/>
    <property type="match status" value="1"/>
</dbReference>
<keyword evidence="2" id="KW-0119">Carbohydrate metabolism</keyword>
<protein>
    <recommendedName>
        <fullName evidence="4">Fibronectin type-III domain-containing protein</fullName>
    </recommendedName>
</protein>
<name>A0A516GES4_9MICO</name>
<organism evidence="5 6">
    <name type="scientific">Ornithinimicrobium ciconiae</name>
    <dbReference type="NCBI Taxonomy" id="2594265"/>
    <lineage>
        <taxon>Bacteria</taxon>
        <taxon>Bacillati</taxon>
        <taxon>Actinomycetota</taxon>
        <taxon>Actinomycetes</taxon>
        <taxon>Micrococcales</taxon>
        <taxon>Ornithinimicrobiaceae</taxon>
        <taxon>Ornithinimicrobium</taxon>
    </lineage>
</organism>
<evidence type="ECO:0000256" key="1">
    <source>
        <dbReference type="ARBA" id="ARBA00023295"/>
    </source>
</evidence>
<evidence type="ECO:0000256" key="3">
    <source>
        <dbReference type="SAM" id="MobiDB-lite"/>
    </source>
</evidence>
<dbReference type="EMBL" id="CP041616">
    <property type="protein sequence ID" value="QDO90015.1"/>
    <property type="molecule type" value="Genomic_DNA"/>
</dbReference>
<evidence type="ECO:0000256" key="2">
    <source>
        <dbReference type="ARBA" id="ARBA00023326"/>
    </source>
</evidence>
<keyword evidence="1" id="KW-0326">Glycosidase</keyword>
<evidence type="ECO:0000259" key="4">
    <source>
        <dbReference type="PROSITE" id="PS50853"/>
    </source>
</evidence>
<dbReference type="Gene3D" id="2.60.40.10">
    <property type="entry name" value="Immunoglobulins"/>
    <property type="match status" value="1"/>
</dbReference>
<dbReference type="Pfam" id="PF00041">
    <property type="entry name" value="fn3"/>
    <property type="match status" value="1"/>
</dbReference>
<dbReference type="SUPFAM" id="SSF49265">
    <property type="entry name" value="Fibronectin type III"/>
    <property type="match status" value="1"/>
</dbReference>
<evidence type="ECO:0000313" key="6">
    <source>
        <dbReference type="Proteomes" id="UP000315395"/>
    </source>
</evidence>
<gene>
    <name evidence="5" type="ORF">FNH13_18195</name>
</gene>
<evidence type="ECO:0000313" key="5">
    <source>
        <dbReference type="EMBL" id="QDO90015.1"/>
    </source>
</evidence>
<reference evidence="5 6" key="1">
    <citation type="submission" date="2019-07" db="EMBL/GenBank/DDBJ databases">
        <title>complete genome sequencing of Ornithinimicrobium sp. H23M54.</title>
        <authorList>
            <person name="Bae J.-W."/>
            <person name="Lee S.-Y."/>
        </authorList>
    </citation>
    <scope>NUCLEOTIDE SEQUENCE [LARGE SCALE GENOMIC DNA]</scope>
    <source>
        <strain evidence="5 6">H23M54</strain>
    </source>
</reference>
<feature type="region of interest" description="Disordered" evidence="3">
    <location>
        <begin position="370"/>
        <end position="459"/>
    </location>
</feature>
<dbReference type="RefSeq" id="WP_143784732.1">
    <property type="nucleotide sequence ID" value="NZ_CP041616.1"/>
</dbReference>
<feature type="domain" description="Fibronectin type-III" evidence="4">
    <location>
        <begin position="293"/>
        <end position="383"/>
    </location>
</feature>
<accession>A0A516GES4</accession>
<keyword evidence="1" id="KW-0378">Hydrolase</keyword>
<dbReference type="PROSITE" id="PS50853">
    <property type="entry name" value="FN3"/>
    <property type="match status" value="1"/>
</dbReference>
<dbReference type="KEGG" id="orz:FNH13_18195"/>
<dbReference type="InterPro" id="IPR013783">
    <property type="entry name" value="Ig-like_fold"/>
</dbReference>
<dbReference type="GO" id="GO:0016798">
    <property type="term" value="F:hydrolase activity, acting on glycosyl bonds"/>
    <property type="evidence" value="ECO:0007669"/>
    <property type="project" value="UniProtKB-KW"/>
</dbReference>
<dbReference type="OrthoDB" id="3444343at2"/>
<sequence>MADPVVELEPVVAVVEPGGQTRVVVTVVNESSIVEGYRVEVLDDVGGHGRDVSGPASWSEVLPAEGTRSADGDGVDLTVYPGQQGVVVVVLSPPTGTRVPGGRCPFAVRVTSVVDPGASTVVEGDLEVGKVSALQAKLVPVTSTGRWSGRHTVELSNWGNTPARLRVVAEDPDRALGFLVDPDLVELPVGASAPVRLKVRTRNPQLRGTPARLPFTVRAEPADVVPGQQPPLLAPGVPAPETATVDGAFNQKPILTTGVVLGAGLALACVAGLAAYGLMQRGEAAPTFQELGVPDTPQVTVDAAGPASVRVSWVPIEQVEGYKLLQFDDQGAVSGETLLAPELGATVVDGLEPEQEYCFTVAAVRGEVQSPQSQPECATTEQEAVAPTTPEPTTDDPGETTAEDPSAETPTDPGEGGVTQEPTDAPTEGGETGTTAPLPAPVPPIDGPSETPTVEPPPFAPGEWAAVLGVFVVEGLAETQATELASALIAEEVEAVAVSTDDFPDLGVTRPGWLVLSEGYATSAEALSACQELNAELPDLVQFCNPPVQPISP</sequence>
<dbReference type="InterPro" id="IPR003961">
    <property type="entry name" value="FN3_dom"/>
</dbReference>
<dbReference type="Proteomes" id="UP000315395">
    <property type="component" value="Chromosome"/>
</dbReference>
<feature type="compositionally biased region" description="Low complexity" evidence="3">
    <location>
        <begin position="378"/>
        <end position="392"/>
    </location>
</feature>